<dbReference type="Gene3D" id="3.30.70.3290">
    <property type="match status" value="1"/>
</dbReference>
<sequence length="2713" mass="296323">MADIEETTEPKNGTLLLFGSLTLSFDASKFNLLREVVVEHEDNTWLVDLIRTLPQACETALPQLPSSYQGRGHIIAQQLLDATTALISAGPLDNLIFPLPNTILVPLAVIAQLVQYTEYKQQTSFVGAREALGLCTGLLSAFAVASSHDSHDFRIYGAVAVRLGLLVGLVVDCENQASNSMRSRCLSAAWSSPEKRDEMLSVMKDFSEAYISVHYDKNRATITTSAESISDLTHRLQDAGLSVSEIGLYGRFHSAGNDKSRVTLVDQLIEFCNSPAGATFRLPDAACMATPTRANDSHGSLLKHGALHAYALRSILLEPAQWFETLSAAIQETEANGQQPRIVEFGQERSVPPSLTHRVQLSNNTESNLQSKADRRSDPARPWLNSDIAVVGMSCKVPGADSLEDFWDLLVAGRSQHKEIGSSALAGAQRDRFNFEDTPFRNTKDANMKRKWFANLVDGHDQFDHRFFKKSARESASMDPQQRHILQVAYQAVEQSGYFKHIDAGNNNVGCFVGVCLGDYDNNVASHPANAFTATGNLQGFISGKVSHFFGWTGPGLTINTACSSSLVAVHQACQSILSGECEAALAGGTHIMTSATWFQNLAAGSFLSPTGQCKPFDAKADGYCRGEGVGAVFLKKMSKAVEDGDPVLGVIAGTGVQQNENCTPIFVPNVPSLENLFTRVMAKARIKPSQISVVEAHGTGTAVGDPAEYDSIRKALGGRNRGPGNNLMVSSVKGLVGHMECASGIISLIKILLMLNKGTLPPQASFDTKSPALKTTQADQMFVPTRAQPWIVDGEFRAALINNYGASGSNASAVITQAPSTCSRAAIRLPVGIKHPFWVAGFDNKSLRRWVQALRRWLARSGRDTPLASLSFNLAQQSNRTLDSSLVLTARSVEELDQSLAAFEKDGENAISKTSSSPSKNSATVILCFGGQVSNQIGLDPQIYHGIALMRKHLDYVDAVIQSLGRPSIFPGILERSPSSSIDTVQLQIMLFATQYACARSWIESGVKPTALTGHSFGTLTALCISGILSLEDTVKLIVRRATLVRDAWGTDKGAMMAVEGDLDGVQKLLADANSNHSYKPAAIACYNGPKSFTLAGPAAAIEAVAVKLDTDTSKYRIAKSKKLNVTNAFHSVLVDPLYDALEQSARGLNFRKPVIPIELTTEHSTSAIGPPGQFVADHMRNPVYFHHALKRLVQQHGGSSGQPSSSCIFLEAGTNSTITNMAARALSGVSGKATFSFHGLNVANCDDGWNRLTDTTVSLWKAGLRVQHWAHHGSQRNHQAGLKPLLLPPYQFDPESRHWMDLKVPPKTLPLPVGDGTKQKTSEEKQPEGLLTFIGFQDGVAKSPARFRVNTALEKYKQLLRGHLTLKTAPILSATLQINLVVDAISSIGAEYRTTRRQPQIQDVEYSSPVCFDSARTLWVEVSKASDAPESTEWRFEVLSTAGETQTRMLHTKGKVAFSDSEDPSLKSQLARYDRLFGHGRAVDLLQGGGDVDEVLGNRSIYRIFSEIVDYGDEFRGLQKMACRGNETAGHVVRVNKDPELGFDPHLADTFCQLGGLWTNCMADRDSSHVYLANGIDQWIRLHPNAEGKRPETFDAFAVTHRASDQLSLTDVFVYDAANGTLVEAILGIAYVRIPKASMERLLTRLTEPSWIAGGKTVPLAATPAIQDPAVPVLKEATQVEMINTLSPSASKASNDPQQTIQPGVVPGTKPSQPRDQALDIEDLTVRVKAVIADLSGLDMAEIKDESELADLGIDSLAGMEMVHEIESAMKVKLPEAEILAVADMPGLIQCVAGAMGVASGGVTQTPLHSGRQSHAGTYYPDDDANSDVPIIASSSTSDGSTSLTNTNLSTPSPETLSDVDKDEGGFRLPLAMVMDAFNETKAQTDSQIADMGQASYSAEVLPRQNQLAALLTLEAFETLGAGFRDARPGERLSRIRHTREHERFVTHLYEMLEMKMQIVKIDGKGAVITRTAVALPSKSSKELFEELLASRSDQACADKLTYYVGQNLARVLTGETDGVKVVFGNTEGHALVSQWYTEWPLNRVLIAQIEDFFTRLAAKLQQVTSNAEYENGLSDSNPLRILEMGAGTGGTTKRILPVLARLGLPVEYTFTDLAPSFVATARKRWAKEYPWIKFRVHDIETEPVSELQGTQHFVIASNAVHATKSLCGSTENVRKVLRPNGFLILMEMTRPSYWVDLIFGLFEGWWNFEDGRRHVLAHETRWETDLQAVGYGYVDWTAGERPESEIQKVILAAANIDSRYKQVPTPPSLGHGYRGGRRMEDCEARERIVADYVLGLTEEFNEAMCRTADASLSQPSSLKPASDAKCVLITGATGGLGAHLVAEAALRTDVRRVVCLNRRSRKQDPRDRQMQALRKKGIQLPPNAMAKIDVLETDLANPKNLGLHDEDYQSLLDNVTHIVHNAWLMHSNWPVKRFEPQLRIMAQMLKLACHIQARRPPDSLVSFEFVSSIATVGHHPLWAGTPVVPEERVPVESVLPTGYGEAKYICERMLDATLHQYPERFRATAVRLGQIAGSALNGHWNPMEHISFIIKSSQTLGALPELSGSLGWTSADDMARALVEIVTQPEIVVLHPIYHIDNPVRQPWSETIAILVDAMSTTSRDPVGVIPFEDWVGRVRDWPRREDNTAEGANPGYLLVDFLQSHFIRMSCGGVLMGTAKARQHSNTLAEVGPINENLIRLYIQSWKDHGFLS</sequence>
<dbReference type="SUPFAM" id="SSF52151">
    <property type="entry name" value="FabD/lysophospholipase-like"/>
    <property type="match status" value="1"/>
</dbReference>
<dbReference type="InterPro" id="IPR050444">
    <property type="entry name" value="Polyketide_Synthase"/>
</dbReference>
<keyword evidence="2" id="KW-0597">Phosphoprotein</keyword>
<dbReference type="InterPro" id="IPR042104">
    <property type="entry name" value="PKS_dehydratase_sf"/>
</dbReference>
<feature type="compositionally biased region" description="Polar residues" evidence="7">
    <location>
        <begin position="1809"/>
        <end position="1818"/>
    </location>
</feature>
<keyword evidence="4" id="KW-0511">Multifunctional enzyme</keyword>
<evidence type="ECO:0000259" key="8">
    <source>
        <dbReference type="PROSITE" id="PS50075"/>
    </source>
</evidence>
<feature type="domain" description="Carrier" evidence="8">
    <location>
        <begin position="1724"/>
        <end position="1798"/>
    </location>
</feature>
<dbReference type="Proteomes" id="UP000285146">
    <property type="component" value="Unassembled WGS sequence"/>
</dbReference>
<keyword evidence="5" id="KW-0012">Acyltransferase</keyword>
<comment type="caution">
    <text evidence="11">The sequence shown here is derived from an EMBL/GenBank/DDBJ whole genome shotgun (WGS) entry which is preliminary data.</text>
</comment>
<evidence type="ECO:0000256" key="5">
    <source>
        <dbReference type="ARBA" id="ARBA00023315"/>
    </source>
</evidence>
<feature type="compositionally biased region" description="Polar residues" evidence="7">
    <location>
        <begin position="357"/>
        <end position="371"/>
    </location>
</feature>
<organism evidence="11 12">
    <name type="scientific">Cytospora leucostoma</name>
    <dbReference type="NCBI Taxonomy" id="1230097"/>
    <lineage>
        <taxon>Eukaryota</taxon>
        <taxon>Fungi</taxon>
        <taxon>Dikarya</taxon>
        <taxon>Ascomycota</taxon>
        <taxon>Pezizomycotina</taxon>
        <taxon>Sordariomycetes</taxon>
        <taxon>Sordariomycetidae</taxon>
        <taxon>Diaporthales</taxon>
        <taxon>Cytosporaceae</taxon>
        <taxon>Cytospora</taxon>
    </lineage>
</organism>
<dbReference type="InterPro" id="IPR001227">
    <property type="entry name" value="Ac_transferase_dom_sf"/>
</dbReference>
<dbReference type="Gene3D" id="3.40.366.10">
    <property type="entry name" value="Malonyl-Coenzyme A Acyl Carrier Protein, domain 2"/>
    <property type="match status" value="2"/>
</dbReference>
<dbReference type="InterPro" id="IPR036291">
    <property type="entry name" value="NAD(P)-bd_dom_sf"/>
</dbReference>
<dbReference type="STRING" id="1230097.A0A423W577"/>
<dbReference type="GO" id="GO:0016746">
    <property type="term" value="F:acyltransferase activity"/>
    <property type="evidence" value="ECO:0007669"/>
    <property type="project" value="UniProtKB-KW"/>
</dbReference>
<dbReference type="SUPFAM" id="SSF53901">
    <property type="entry name" value="Thiolase-like"/>
    <property type="match status" value="1"/>
</dbReference>
<feature type="region of interest" description="C-terminal hotdog fold" evidence="6">
    <location>
        <begin position="1495"/>
        <end position="1642"/>
    </location>
</feature>
<dbReference type="Pfam" id="PF00550">
    <property type="entry name" value="PP-binding"/>
    <property type="match status" value="1"/>
</dbReference>
<dbReference type="PANTHER" id="PTHR45681:SF6">
    <property type="entry name" value="POLYKETIDE SYNTHASE 37"/>
    <property type="match status" value="1"/>
</dbReference>
<dbReference type="CDD" id="cd00833">
    <property type="entry name" value="PKS"/>
    <property type="match status" value="1"/>
</dbReference>
<dbReference type="Pfam" id="PF16073">
    <property type="entry name" value="SAT"/>
    <property type="match status" value="1"/>
</dbReference>
<dbReference type="InterPro" id="IPR013217">
    <property type="entry name" value="Methyltransf_12"/>
</dbReference>
<feature type="compositionally biased region" description="Polar residues" evidence="7">
    <location>
        <begin position="1690"/>
        <end position="1704"/>
    </location>
</feature>
<dbReference type="InterPro" id="IPR036736">
    <property type="entry name" value="ACP-like_sf"/>
</dbReference>
<protein>
    <submittedName>
        <fullName evidence="11">Uncharacterized protein</fullName>
    </submittedName>
</protein>
<dbReference type="SMART" id="SM00823">
    <property type="entry name" value="PKS_PP"/>
    <property type="match status" value="1"/>
</dbReference>
<dbReference type="InterPro" id="IPR006162">
    <property type="entry name" value="Ppantetheine_attach_site"/>
</dbReference>
<feature type="region of interest" description="Disordered" evidence="7">
    <location>
        <begin position="354"/>
        <end position="380"/>
    </location>
</feature>
<dbReference type="SUPFAM" id="SSF47336">
    <property type="entry name" value="ACP-like"/>
    <property type="match status" value="1"/>
</dbReference>
<dbReference type="PROSITE" id="PS52019">
    <property type="entry name" value="PKS_MFAS_DH"/>
    <property type="match status" value="1"/>
</dbReference>
<dbReference type="PROSITE" id="PS00012">
    <property type="entry name" value="PHOSPHOPANTETHEINE"/>
    <property type="match status" value="1"/>
</dbReference>
<dbReference type="OrthoDB" id="329835at2759"/>
<feature type="domain" description="PKS/mFAS DH" evidence="10">
    <location>
        <begin position="1333"/>
        <end position="1642"/>
    </location>
</feature>
<dbReference type="PROSITE" id="PS52004">
    <property type="entry name" value="KS3_2"/>
    <property type="match status" value="1"/>
</dbReference>
<dbReference type="InterPro" id="IPR032088">
    <property type="entry name" value="SAT"/>
</dbReference>
<dbReference type="SUPFAM" id="SSF53335">
    <property type="entry name" value="S-adenosyl-L-methionine-dependent methyltransferases"/>
    <property type="match status" value="1"/>
</dbReference>
<feature type="active site" description="Proton donor; for dehydratase activity" evidence="6">
    <location>
        <position position="1551"/>
    </location>
</feature>
<dbReference type="Gene3D" id="3.40.47.10">
    <property type="match status" value="1"/>
</dbReference>
<dbReference type="Gene3D" id="3.40.50.720">
    <property type="entry name" value="NAD(P)-binding Rossmann-like Domain"/>
    <property type="match status" value="1"/>
</dbReference>
<dbReference type="Pfam" id="PF07993">
    <property type="entry name" value="NAD_binding_4"/>
    <property type="match status" value="1"/>
</dbReference>
<proteinExistence type="predicted"/>
<feature type="region of interest" description="N-terminal hotdog fold" evidence="6">
    <location>
        <begin position="1333"/>
        <end position="1465"/>
    </location>
</feature>
<dbReference type="SMART" id="SM00825">
    <property type="entry name" value="PKS_KS"/>
    <property type="match status" value="1"/>
</dbReference>
<dbReference type="InterPro" id="IPR014031">
    <property type="entry name" value="Ketoacyl_synth_C"/>
</dbReference>
<evidence type="ECO:0000256" key="6">
    <source>
        <dbReference type="PROSITE-ProRule" id="PRU01363"/>
    </source>
</evidence>
<feature type="domain" description="Ketosynthase family 3 (KS3)" evidence="9">
    <location>
        <begin position="385"/>
        <end position="818"/>
    </location>
</feature>
<dbReference type="InterPro" id="IPR014043">
    <property type="entry name" value="Acyl_transferase_dom"/>
</dbReference>
<gene>
    <name evidence="11" type="ORF">VPNG_08530</name>
</gene>
<dbReference type="Pfam" id="PF00698">
    <property type="entry name" value="Acyl_transf_1"/>
    <property type="match status" value="1"/>
</dbReference>
<evidence type="ECO:0000256" key="3">
    <source>
        <dbReference type="ARBA" id="ARBA00022679"/>
    </source>
</evidence>
<dbReference type="InterPro" id="IPR009081">
    <property type="entry name" value="PP-bd_ACP"/>
</dbReference>
<evidence type="ECO:0000256" key="7">
    <source>
        <dbReference type="SAM" id="MobiDB-lite"/>
    </source>
</evidence>
<dbReference type="SUPFAM" id="SSF51735">
    <property type="entry name" value="NAD(P)-binding Rossmann-fold domains"/>
    <property type="match status" value="1"/>
</dbReference>
<dbReference type="EMBL" id="LKEB01000061">
    <property type="protein sequence ID" value="ROV98483.1"/>
    <property type="molecule type" value="Genomic_DNA"/>
</dbReference>
<dbReference type="CDD" id="cd02440">
    <property type="entry name" value="AdoMet_MTases"/>
    <property type="match status" value="1"/>
</dbReference>
<evidence type="ECO:0000313" key="12">
    <source>
        <dbReference type="Proteomes" id="UP000285146"/>
    </source>
</evidence>
<reference evidence="11 12" key="1">
    <citation type="submission" date="2015-09" db="EMBL/GenBank/DDBJ databases">
        <title>Host preference determinants of Valsa canker pathogens revealed by comparative genomics.</title>
        <authorList>
            <person name="Yin Z."/>
            <person name="Huang L."/>
        </authorList>
    </citation>
    <scope>NUCLEOTIDE SEQUENCE [LARGE SCALE GENOMIC DNA]</scope>
    <source>
        <strain evidence="11 12">SXYLt</strain>
    </source>
</reference>
<dbReference type="InterPro" id="IPR016039">
    <property type="entry name" value="Thiolase-like"/>
</dbReference>
<dbReference type="Gene3D" id="3.40.50.150">
    <property type="entry name" value="Vaccinia Virus protein VP39"/>
    <property type="match status" value="1"/>
</dbReference>
<feature type="active site" description="Proton acceptor; for dehydratase activity" evidence="6">
    <location>
        <position position="1365"/>
    </location>
</feature>
<feature type="region of interest" description="Disordered" evidence="7">
    <location>
        <begin position="1809"/>
        <end position="1864"/>
    </location>
</feature>
<dbReference type="InterPro" id="IPR016035">
    <property type="entry name" value="Acyl_Trfase/lysoPLipase"/>
</dbReference>
<dbReference type="Pfam" id="PF18558">
    <property type="entry name" value="HTH_51"/>
    <property type="match status" value="1"/>
</dbReference>
<evidence type="ECO:0000256" key="1">
    <source>
        <dbReference type="ARBA" id="ARBA00022450"/>
    </source>
</evidence>
<dbReference type="Pfam" id="PF02801">
    <property type="entry name" value="Ketoacyl-synt_C"/>
    <property type="match status" value="1"/>
</dbReference>
<evidence type="ECO:0000259" key="9">
    <source>
        <dbReference type="PROSITE" id="PS52004"/>
    </source>
</evidence>
<dbReference type="SMART" id="SM00827">
    <property type="entry name" value="PKS_AT"/>
    <property type="match status" value="1"/>
</dbReference>
<dbReference type="Pfam" id="PF08242">
    <property type="entry name" value="Methyltransf_12"/>
    <property type="match status" value="1"/>
</dbReference>
<dbReference type="InterPro" id="IPR013120">
    <property type="entry name" value="FAR_NAD-bd"/>
</dbReference>
<evidence type="ECO:0000313" key="11">
    <source>
        <dbReference type="EMBL" id="ROV98483.1"/>
    </source>
</evidence>
<dbReference type="Gene3D" id="3.10.129.110">
    <property type="entry name" value="Polyketide synthase dehydratase"/>
    <property type="match status" value="1"/>
</dbReference>
<dbReference type="SUPFAM" id="SSF55048">
    <property type="entry name" value="Probable ACP-binding domain of malonyl-CoA ACP transacylase"/>
    <property type="match status" value="1"/>
</dbReference>
<feature type="compositionally biased region" description="Low complexity" evidence="7">
    <location>
        <begin position="1836"/>
        <end position="1856"/>
    </location>
</feature>
<name>A0A423W577_9PEZI</name>
<keyword evidence="12" id="KW-1185">Reference proteome</keyword>
<dbReference type="InterPro" id="IPR020841">
    <property type="entry name" value="PKS_Beta-ketoAc_synthase_dom"/>
</dbReference>
<dbReference type="InterPro" id="IPR014030">
    <property type="entry name" value="Ketoacyl_synth_N"/>
</dbReference>
<dbReference type="GO" id="GO:0044550">
    <property type="term" value="P:secondary metabolite biosynthetic process"/>
    <property type="evidence" value="ECO:0007669"/>
    <property type="project" value="UniProtKB-ARBA"/>
</dbReference>
<dbReference type="InterPro" id="IPR016036">
    <property type="entry name" value="Malonyl_transacylase_ACP-bd"/>
</dbReference>
<dbReference type="Gene3D" id="1.10.1200.10">
    <property type="entry name" value="ACP-like"/>
    <property type="match status" value="1"/>
</dbReference>
<dbReference type="InParanoid" id="A0A423W577"/>
<dbReference type="PANTHER" id="PTHR45681">
    <property type="entry name" value="POLYKETIDE SYNTHASE 44-RELATED"/>
    <property type="match status" value="1"/>
</dbReference>
<evidence type="ECO:0000256" key="4">
    <source>
        <dbReference type="ARBA" id="ARBA00023268"/>
    </source>
</evidence>
<keyword evidence="3" id="KW-0808">Transferase</keyword>
<dbReference type="InterPro" id="IPR029063">
    <property type="entry name" value="SAM-dependent_MTases_sf"/>
</dbReference>
<dbReference type="Pfam" id="PF00109">
    <property type="entry name" value="ketoacyl-synt"/>
    <property type="match status" value="1"/>
</dbReference>
<feature type="region of interest" description="Disordered" evidence="7">
    <location>
        <begin position="1690"/>
        <end position="1716"/>
    </location>
</feature>
<dbReference type="InterPro" id="IPR020806">
    <property type="entry name" value="PKS_PP-bd"/>
</dbReference>
<evidence type="ECO:0000259" key="10">
    <source>
        <dbReference type="PROSITE" id="PS52019"/>
    </source>
</evidence>
<evidence type="ECO:0000256" key="2">
    <source>
        <dbReference type="ARBA" id="ARBA00022553"/>
    </source>
</evidence>
<dbReference type="GO" id="GO:0031177">
    <property type="term" value="F:phosphopantetheine binding"/>
    <property type="evidence" value="ECO:0007669"/>
    <property type="project" value="InterPro"/>
</dbReference>
<accession>A0A423W577</accession>
<dbReference type="InterPro" id="IPR049900">
    <property type="entry name" value="PKS_mFAS_DH"/>
</dbReference>
<keyword evidence="1" id="KW-0596">Phosphopantetheine</keyword>
<dbReference type="InterPro" id="IPR041068">
    <property type="entry name" value="HTH_51"/>
</dbReference>
<dbReference type="PROSITE" id="PS50075">
    <property type="entry name" value="CARRIER"/>
    <property type="match status" value="1"/>
</dbReference>